<evidence type="ECO:0000259" key="3">
    <source>
        <dbReference type="Pfam" id="PF00561"/>
    </source>
</evidence>
<dbReference type="Gene3D" id="3.40.50.1820">
    <property type="entry name" value="alpha/beta hydrolase"/>
    <property type="match status" value="1"/>
</dbReference>
<evidence type="ECO:0000256" key="1">
    <source>
        <dbReference type="SAM" id="MobiDB-lite"/>
    </source>
</evidence>
<dbReference type="PANTHER" id="PTHR12277">
    <property type="entry name" value="ALPHA/BETA HYDROLASE DOMAIN-CONTAINING PROTEIN"/>
    <property type="match status" value="1"/>
</dbReference>
<protein>
    <recommendedName>
        <fullName evidence="3">AB hydrolase-1 domain-containing protein</fullName>
    </recommendedName>
</protein>
<proteinExistence type="predicted"/>
<dbReference type="Pfam" id="PF00561">
    <property type="entry name" value="Abhydrolase_1"/>
    <property type="match status" value="1"/>
</dbReference>
<evidence type="ECO:0000313" key="4">
    <source>
        <dbReference type="EMBL" id="CAD8231298.1"/>
    </source>
</evidence>
<dbReference type="SUPFAM" id="SSF53474">
    <property type="entry name" value="alpha/beta-Hydrolases"/>
    <property type="match status" value="1"/>
</dbReference>
<feature type="region of interest" description="Disordered" evidence="1">
    <location>
        <begin position="36"/>
        <end position="55"/>
    </location>
</feature>
<dbReference type="InterPro" id="IPR029058">
    <property type="entry name" value="AB_hydrolase_fold"/>
</dbReference>
<gene>
    <name evidence="4" type="ORF">PCOL08062_LOCUS1955</name>
</gene>
<keyword evidence="2" id="KW-0812">Transmembrane</keyword>
<sequence length="366" mass="39435">MHAGSSFRVVPPAPASASASASAIVQSRCSGFGGLTRSARMSSAPPHVASRRPRRTRLRMRRWRSPMGVAGALAGVAVKASIGAAALGVTLVAALAVFQRKIMYFPQAGTIPPPPERLKAPYNEIEDVEVVTEDGVRIKLWYWAAQEGARGFVTPETAKSREKTAMLLFHGNAGSRADRAQWALQLRQLHGVAVCLVDYRGYGGSEGEPTEAGMRADSRAALKWLRETKRPEKIVLLGESIGTCVSVALAEEEGPGGVDALILNAALTSITEVAASIYPFLKPCLKLLLRDKWDSLGKINKVRPRTEPCQHATRRWRVSRARRSALGCESGSRPCVLRSAAPMERRTRARASCCVVCGRRGTAANG</sequence>
<feature type="transmembrane region" description="Helical" evidence="2">
    <location>
        <begin position="67"/>
        <end position="98"/>
    </location>
</feature>
<evidence type="ECO:0000256" key="2">
    <source>
        <dbReference type="SAM" id="Phobius"/>
    </source>
</evidence>
<dbReference type="AlphaFoldDB" id="A0A7R9TBX1"/>
<organism evidence="4">
    <name type="scientific">Prasinoderma coloniale</name>
    <dbReference type="NCBI Taxonomy" id="156133"/>
    <lineage>
        <taxon>Eukaryota</taxon>
        <taxon>Viridiplantae</taxon>
        <taxon>Prasinodermophyta</taxon>
        <taxon>Prasinodermophyceae</taxon>
        <taxon>Prasinodermales</taxon>
        <taxon>Prasinodermaceae</taxon>
        <taxon>Prasinoderma</taxon>
    </lineage>
</organism>
<dbReference type="PANTHER" id="PTHR12277:SF81">
    <property type="entry name" value="PROTEIN ABHD13"/>
    <property type="match status" value="1"/>
</dbReference>
<keyword evidence="2" id="KW-0472">Membrane</keyword>
<dbReference type="EMBL" id="HBDZ01002459">
    <property type="protein sequence ID" value="CAD8231298.1"/>
    <property type="molecule type" value="Transcribed_RNA"/>
</dbReference>
<reference evidence="4" key="1">
    <citation type="submission" date="2021-01" db="EMBL/GenBank/DDBJ databases">
        <authorList>
            <person name="Corre E."/>
            <person name="Pelletier E."/>
            <person name="Niang G."/>
            <person name="Scheremetjew M."/>
            <person name="Finn R."/>
            <person name="Kale V."/>
            <person name="Holt S."/>
            <person name="Cochrane G."/>
            <person name="Meng A."/>
            <person name="Brown T."/>
            <person name="Cohen L."/>
        </authorList>
    </citation>
    <scope>NUCLEOTIDE SEQUENCE</scope>
    <source>
        <strain evidence="4">CCMP1413</strain>
    </source>
</reference>
<accession>A0A7R9TBX1</accession>
<keyword evidence="2" id="KW-1133">Transmembrane helix</keyword>
<feature type="domain" description="AB hydrolase-1" evidence="3">
    <location>
        <begin position="165"/>
        <end position="266"/>
    </location>
</feature>
<dbReference type="InterPro" id="IPR000073">
    <property type="entry name" value="AB_hydrolase_1"/>
</dbReference>
<name>A0A7R9TBX1_9VIRI</name>